<dbReference type="Pfam" id="PF04357">
    <property type="entry name" value="TamB"/>
    <property type="match status" value="1"/>
</dbReference>
<dbReference type="PANTHER" id="PTHR36985">
    <property type="entry name" value="TRANSLOCATION AND ASSEMBLY MODULE SUBUNIT TAMB"/>
    <property type="match status" value="1"/>
</dbReference>
<dbReference type="EMBL" id="BPFH01000007">
    <property type="protein sequence ID" value="GIT96802.1"/>
    <property type="molecule type" value="Genomic_DNA"/>
</dbReference>
<dbReference type="InterPro" id="IPR007452">
    <property type="entry name" value="TamB_C"/>
</dbReference>
<keyword evidence="3" id="KW-1133">Transmembrane helix</keyword>
<keyword evidence="8" id="KW-1185">Reference proteome</keyword>
<dbReference type="Proteomes" id="UP000786693">
    <property type="component" value="Unassembled WGS sequence"/>
</dbReference>
<evidence type="ECO:0000256" key="4">
    <source>
        <dbReference type="ARBA" id="ARBA00023136"/>
    </source>
</evidence>
<evidence type="ECO:0000256" key="5">
    <source>
        <dbReference type="SAM" id="SignalP"/>
    </source>
</evidence>
<sequence>MLRRSTTLGCAALLALSLPAPAQDTQEERDRGFLTALIEDNLEAPGLSVRIDGFEGALSSEASLDALTVSDDAGPWLRLEDVVLDWNRSALFRGRLEVSALTAALIQMDRAPLPAEGVEALPDAGSSGLSIPDLPVAIEIGLIRADRIELGAPLLGQPLAMTLEARAQLADGSADVALIGERLDGVAGRFDIDAAFEAPDQRLTLDLSVVEEAGGIAATLLQLPGAPAISLTVAGAGPLDAFAADVALASEGQDRLSGQVTLDGVEAGQQLTVDLGGDLSPLLAPRYQPFFGTDTTLAAQALLLSEGGTRLEDLNISTEALSLTGAATIGADGWPSVLDIDGTIAAADGTPVVLPTADAPSVQSVRFAMRHDAAQSEDWALDLTVDTLRHPVVDVQRADVSARGQLQRDGGTVTGAVADLSLSGGGLVFADPALADAVGSEAEVSTKITWSPDAPIRLDNLRLRGPALAASGDLAIATDGSPLAITLDLAAQIVDLRRLAALTGQADLAGQADLSLSGGLGLGGAFDLTAEGRVADLRTGISQADGLLAGATDIAVTARRNETGTFLDQVTLDNPQLGIAGRATLLAEDAPARNQGNGGEAVLDVRLADGALLDPRLAGAVSAQLDLSEQAGIWSGTAALRAPQGVAMDVSGALTGPAPDVDLTLTVPDLEPFAPGVPGSARVRGRAFAREGVWSVDAALEGPYDLTAQIAGPVTGNRPEITYSARLPDASAAVPALASVPPLAGPVTLQGTLAQEGAAWVTDTRVTAPEDVTIRARGPVTGPAVKIDVAATVPRVEAFVPTVSGTLSLHGTLRQMGDDWAVTARATGPYEARATVDTILTETPLAVDFSLRLPRLADVAPGVPGGLDLSGRAVQEAFGWRATVEGTGPYDAALTATARLPEAGPEVTLSARVPNARAIAPQLSGPLTLGAQAQQRDGIWSVEADAAGPFGATVTANARLPETGAEVRAEANLPNAAALAPQLRGPLRVVAEAAQRQGVWRAEATANGPFGANLDLSGIVAGAPLDLRVDLAVPDIEPIAGDISGPLRVIGTVAQPGTDYRVDLRVDGPSGTRADVAGGIAPNGTLDLAVQGSAPLGLANAGLTGQRLSGTAAFDLTVAGAPSVDAVRGTIRTSDAAVSLPTLGNALDPIAATVTLGGGRAQVDARAELQTGGIVTISGPVALTAPFDADLRAQFGVILQDPRLYTAAVEGDLALTGPLTGGAVLSGLVSIEEAEIVVPSSGLTAIGDLPPVQHLYSPRPVRRSLALAGLRADGRRAETNGGGGGGASFGLDLVVRADGRIFVRGRGLDAELGGQLRVTGTTIAPVTAGAFELVRGRLDILEQRFNLDEGTISFQGDLTPYVRLVAITEADALTASIAVEGPADDIGVTFSSTPDVPQEEILAQIFFGRGLDQLSPLQALQLANSVAVLAGRGSGGLLDNLRGSAGLDDLDITTDAEGNTAVRAGKYVSDNVYTDIQVDGSGDATISLNLDLTPNLTVRGSAGANGESSLGIFFEKDY</sequence>
<proteinExistence type="predicted"/>
<comment type="subcellular location">
    <subcellularLocation>
        <location evidence="1">Membrane</location>
        <topology evidence="1">Single-pass membrane protein</topology>
    </subcellularLocation>
</comment>
<evidence type="ECO:0000256" key="1">
    <source>
        <dbReference type="ARBA" id="ARBA00004167"/>
    </source>
</evidence>
<protein>
    <recommendedName>
        <fullName evidence="6">Translocation and assembly module TamB C-terminal domain-containing protein</fullName>
    </recommendedName>
</protein>
<evidence type="ECO:0000256" key="2">
    <source>
        <dbReference type="ARBA" id="ARBA00022692"/>
    </source>
</evidence>
<feature type="signal peptide" evidence="5">
    <location>
        <begin position="1"/>
        <end position="22"/>
    </location>
</feature>
<keyword evidence="2" id="KW-0812">Transmembrane</keyword>
<reference evidence="7 8" key="1">
    <citation type="submission" date="2021-05" db="EMBL/GenBank/DDBJ databases">
        <title>Bacteria Genome sequencing.</title>
        <authorList>
            <person name="Takabe Y."/>
            <person name="Nakajima Y."/>
            <person name="Suzuki S."/>
            <person name="Shiozaki T."/>
        </authorList>
    </citation>
    <scope>NUCLEOTIDE SEQUENCE [LARGE SCALE GENOMIC DNA]</scope>
    <source>
        <strain evidence="7 8">AI_62</strain>
    </source>
</reference>
<keyword evidence="4" id="KW-0472">Membrane</keyword>
<accession>A0ABQ4NQV8</accession>
<dbReference type="RefSeq" id="WP_220750291.1">
    <property type="nucleotide sequence ID" value="NZ_BPFH01000007.1"/>
</dbReference>
<comment type="caution">
    <text evidence="7">The sequence shown here is derived from an EMBL/GenBank/DDBJ whole genome shotgun (WGS) entry which is preliminary data.</text>
</comment>
<evidence type="ECO:0000259" key="6">
    <source>
        <dbReference type="Pfam" id="PF04357"/>
    </source>
</evidence>
<gene>
    <name evidence="7" type="ORF">JANAI62_34250</name>
</gene>
<evidence type="ECO:0000256" key="3">
    <source>
        <dbReference type="ARBA" id="ARBA00022989"/>
    </source>
</evidence>
<feature type="chain" id="PRO_5045830779" description="Translocation and assembly module TamB C-terminal domain-containing protein" evidence="5">
    <location>
        <begin position="23"/>
        <end position="1518"/>
    </location>
</feature>
<name>A0ABQ4NQV8_9RHOB</name>
<organism evidence="7 8">
    <name type="scientific">Jannaschia pagri</name>
    <dbReference type="NCBI Taxonomy" id="2829797"/>
    <lineage>
        <taxon>Bacteria</taxon>
        <taxon>Pseudomonadati</taxon>
        <taxon>Pseudomonadota</taxon>
        <taxon>Alphaproteobacteria</taxon>
        <taxon>Rhodobacterales</taxon>
        <taxon>Roseobacteraceae</taxon>
        <taxon>Jannaschia</taxon>
    </lineage>
</organism>
<evidence type="ECO:0000313" key="8">
    <source>
        <dbReference type="Proteomes" id="UP000786693"/>
    </source>
</evidence>
<feature type="domain" description="Translocation and assembly module TamB C-terminal" evidence="6">
    <location>
        <begin position="1168"/>
        <end position="1518"/>
    </location>
</feature>
<evidence type="ECO:0000313" key="7">
    <source>
        <dbReference type="EMBL" id="GIT96802.1"/>
    </source>
</evidence>
<dbReference type="PANTHER" id="PTHR36985:SF1">
    <property type="entry name" value="TRANSLOCATION AND ASSEMBLY MODULE SUBUNIT TAMB"/>
    <property type="match status" value="1"/>
</dbReference>
<keyword evidence="5" id="KW-0732">Signal</keyword>